<evidence type="ECO:0000256" key="3">
    <source>
        <dbReference type="ARBA" id="ARBA00023274"/>
    </source>
</evidence>
<evidence type="ECO:0000313" key="4">
    <source>
        <dbReference type="EMBL" id="GFP96764.1"/>
    </source>
</evidence>
<dbReference type="EMBL" id="BMAC01000454">
    <property type="protein sequence ID" value="GFP96764.1"/>
    <property type="molecule type" value="Genomic_DNA"/>
</dbReference>
<gene>
    <name evidence="4" type="ORF">PHJA_001820500</name>
</gene>
<keyword evidence="2 4" id="KW-0689">Ribosomal protein</keyword>
<proteinExistence type="inferred from homology"/>
<dbReference type="GO" id="GO:0003735">
    <property type="term" value="F:structural constituent of ribosome"/>
    <property type="evidence" value="ECO:0007669"/>
    <property type="project" value="InterPro"/>
</dbReference>
<evidence type="ECO:0000313" key="5">
    <source>
        <dbReference type="Proteomes" id="UP000653305"/>
    </source>
</evidence>
<dbReference type="GO" id="GO:0006412">
    <property type="term" value="P:translation"/>
    <property type="evidence" value="ECO:0007669"/>
    <property type="project" value="InterPro"/>
</dbReference>
<keyword evidence="3" id="KW-0687">Ribonucleoprotein</keyword>
<dbReference type="GO" id="GO:0003723">
    <property type="term" value="F:RNA binding"/>
    <property type="evidence" value="ECO:0007669"/>
    <property type="project" value="TreeGrafter"/>
</dbReference>
<dbReference type="Pfam" id="PF01294">
    <property type="entry name" value="Ribosomal_L13e"/>
    <property type="match status" value="1"/>
</dbReference>
<evidence type="ECO:0000256" key="2">
    <source>
        <dbReference type="ARBA" id="ARBA00022980"/>
    </source>
</evidence>
<protein>
    <submittedName>
        <fullName evidence="4">60S ribosomal protein l13-1</fullName>
    </submittedName>
</protein>
<dbReference type="PANTHER" id="PTHR11722:SF0">
    <property type="entry name" value="LARGE RIBOSOMAL SUBUNIT PROTEIN EL13"/>
    <property type="match status" value="1"/>
</dbReference>
<reference evidence="4" key="1">
    <citation type="submission" date="2020-07" db="EMBL/GenBank/DDBJ databases">
        <title>Ethylene signaling mediates host invasion by parasitic plants.</title>
        <authorList>
            <person name="Yoshida S."/>
        </authorList>
    </citation>
    <scope>NUCLEOTIDE SEQUENCE</scope>
    <source>
        <strain evidence="4">Okayama</strain>
    </source>
</reference>
<organism evidence="4 5">
    <name type="scientific">Phtheirospermum japonicum</name>
    <dbReference type="NCBI Taxonomy" id="374723"/>
    <lineage>
        <taxon>Eukaryota</taxon>
        <taxon>Viridiplantae</taxon>
        <taxon>Streptophyta</taxon>
        <taxon>Embryophyta</taxon>
        <taxon>Tracheophyta</taxon>
        <taxon>Spermatophyta</taxon>
        <taxon>Magnoliopsida</taxon>
        <taxon>eudicotyledons</taxon>
        <taxon>Gunneridae</taxon>
        <taxon>Pentapetalae</taxon>
        <taxon>asterids</taxon>
        <taxon>lamiids</taxon>
        <taxon>Lamiales</taxon>
        <taxon>Orobanchaceae</taxon>
        <taxon>Orobanchaceae incertae sedis</taxon>
        <taxon>Phtheirospermum</taxon>
    </lineage>
</organism>
<comment type="caution">
    <text evidence="4">The sequence shown here is derived from an EMBL/GenBank/DDBJ whole genome shotgun (WGS) entry which is preliminary data.</text>
</comment>
<dbReference type="PANTHER" id="PTHR11722">
    <property type="entry name" value="60S RIBOSOMAL PROTEIN L13"/>
    <property type="match status" value="1"/>
</dbReference>
<name>A0A830CKI4_9LAMI</name>
<dbReference type="GO" id="GO:0022625">
    <property type="term" value="C:cytosolic large ribosomal subunit"/>
    <property type="evidence" value="ECO:0007669"/>
    <property type="project" value="TreeGrafter"/>
</dbReference>
<dbReference type="OrthoDB" id="10264538at2759"/>
<dbReference type="InterPro" id="IPR001380">
    <property type="entry name" value="Ribosomal_eL13"/>
</dbReference>
<dbReference type="Proteomes" id="UP000653305">
    <property type="component" value="Unassembled WGS sequence"/>
</dbReference>
<dbReference type="AlphaFoldDB" id="A0A830CKI4"/>
<keyword evidence="5" id="KW-1185">Reference proteome</keyword>
<accession>A0A830CKI4</accession>
<comment type="similarity">
    <text evidence="1">Belongs to the eukaryotic ribosomal protein eL13 family.</text>
</comment>
<sequence>MKIKTAKGFSLEKLKAARIPKKLGLTIGIFVNHHCRNRFLEGLHTNVQRLKLYKAKVIVFSGYERKIKNGDSTLEELAITTQVSCAFLSSVPEKPTVDLVKVTYELKSIKACNKLHLERTNACYVGVRAQRATDAENE</sequence>
<dbReference type="Gene3D" id="1.20.5.110">
    <property type="match status" value="1"/>
</dbReference>
<evidence type="ECO:0000256" key="1">
    <source>
        <dbReference type="ARBA" id="ARBA00005640"/>
    </source>
</evidence>